<keyword evidence="3" id="KW-0175">Coiled coil</keyword>
<dbReference type="Pfam" id="PF17921">
    <property type="entry name" value="Integrase_H2C2"/>
    <property type="match status" value="1"/>
</dbReference>
<evidence type="ECO:0000256" key="4">
    <source>
        <dbReference type="SAM" id="MobiDB-lite"/>
    </source>
</evidence>
<feature type="region of interest" description="Disordered" evidence="4">
    <location>
        <begin position="83"/>
        <end position="118"/>
    </location>
</feature>
<sequence length="319" mass="36081">MEAILVAIDDDKDEMKAMREERDWMNAECGRHFHRCRSHRCQPDRREPVTPGPSPASAAGPETRPGKKEAVLDVWQLRTSVLGMPETKTERGADGGKSTSRAAWPQGGPYLPRASSWTSLGTSLDPQQTQMHPGDIEKMTFKFERKDNKVAAVKELPVLKDPKTAQEEGKVCPEALVTVPILRYPNFAQPFILMTNASGVAFGAVLLQVENGEDRRIANASRWSDEPRQVILDTSYRHRDRGNMVWEGTLIRWTLTDKDGQDAMIKEYHVGKTNHLGIMETMKHLRRHHYWTTMPKSVASIIGKPCTEAKYERRPEEAP</sequence>
<evidence type="ECO:0000259" key="5">
    <source>
        <dbReference type="Pfam" id="PF17919"/>
    </source>
</evidence>
<comment type="caution">
    <text evidence="7">The sequence shown here is derived from an EMBL/GenBank/DDBJ whole genome shotgun (WGS) entry which is preliminary data.</text>
</comment>
<dbReference type="Gene3D" id="1.10.340.70">
    <property type="match status" value="1"/>
</dbReference>
<dbReference type="PANTHER" id="PTHR37984:SF5">
    <property type="entry name" value="PROTEIN NYNRIN-LIKE"/>
    <property type="match status" value="1"/>
</dbReference>
<dbReference type="EMBL" id="JBFDAA010000008">
    <property type="protein sequence ID" value="KAL1130269.1"/>
    <property type="molecule type" value="Genomic_DNA"/>
</dbReference>
<dbReference type="GO" id="GO:0003964">
    <property type="term" value="F:RNA-directed DNA polymerase activity"/>
    <property type="evidence" value="ECO:0007669"/>
    <property type="project" value="UniProtKB-EC"/>
</dbReference>
<dbReference type="InterPro" id="IPR041588">
    <property type="entry name" value="Integrase_H2C2"/>
</dbReference>
<dbReference type="SUPFAM" id="SSF56672">
    <property type="entry name" value="DNA/RNA polymerases"/>
    <property type="match status" value="1"/>
</dbReference>
<reference evidence="7 8" key="1">
    <citation type="submission" date="2024-07" db="EMBL/GenBank/DDBJ databases">
        <title>Chromosome-level genome assembly of the water stick insect Ranatra chinensis (Heteroptera: Nepidae).</title>
        <authorList>
            <person name="Liu X."/>
        </authorList>
    </citation>
    <scope>NUCLEOTIDE SEQUENCE [LARGE SCALE GENOMIC DNA]</scope>
    <source>
        <strain evidence="7">Cailab_2021Rc</strain>
        <tissue evidence="7">Muscle</tissue>
    </source>
</reference>
<dbReference type="Pfam" id="PF17919">
    <property type="entry name" value="RT_RNaseH_2"/>
    <property type="match status" value="1"/>
</dbReference>
<evidence type="ECO:0000256" key="1">
    <source>
        <dbReference type="ARBA" id="ARBA00012493"/>
    </source>
</evidence>
<feature type="domain" description="Reverse transcriptase/retrotransposon-derived protein RNase H-like" evidence="5">
    <location>
        <begin position="168"/>
        <end position="222"/>
    </location>
</feature>
<protein>
    <recommendedName>
        <fullName evidence="1">RNA-directed DNA polymerase</fullName>
        <ecNumber evidence="1">2.7.7.49</ecNumber>
    </recommendedName>
</protein>
<evidence type="ECO:0000313" key="7">
    <source>
        <dbReference type="EMBL" id="KAL1130269.1"/>
    </source>
</evidence>
<dbReference type="AlphaFoldDB" id="A0ABD0YGL5"/>
<feature type="domain" description="Integrase zinc-binding" evidence="6">
    <location>
        <begin position="260"/>
        <end position="302"/>
    </location>
</feature>
<dbReference type="PANTHER" id="PTHR37984">
    <property type="entry name" value="PROTEIN CBG26694"/>
    <property type="match status" value="1"/>
</dbReference>
<evidence type="ECO:0000256" key="2">
    <source>
        <dbReference type="ARBA" id="ARBA00023268"/>
    </source>
</evidence>
<organism evidence="7 8">
    <name type="scientific">Ranatra chinensis</name>
    <dbReference type="NCBI Taxonomy" id="642074"/>
    <lineage>
        <taxon>Eukaryota</taxon>
        <taxon>Metazoa</taxon>
        <taxon>Ecdysozoa</taxon>
        <taxon>Arthropoda</taxon>
        <taxon>Hexapoda</taxon>
        <taxon>Insecta</taxon>
        <taxon>Pterygota</taxon>
        <taxon>Neoptera</taxon>
        <taxon>Paraneoptera</taxon>
        <taxon>Hemiptera</taxon>
        <taxon>Heteroptera</taxon>
        <taxon>Panheteroptera</taxon>
        <taxon>Nepomorpha</taxon>
        <taxon>Nepidae</taxon>
        <taxon>Ranatrinae</taxon>
        <taxon>Ranatra</taxon>
    </lineage>
</organism>
<evidence type="ECO:0000256" key="3">
    <source>
        <dbReference type="SAM" id="Coils"/>
    </source>
</evidence>
<dbReference type="InterPro" id="IPR043502">
    <property type="entry name" value="DNA/RNA_pol_sf"/>
</dbReference>
<evidence type="ECO:0000313" key="8">
    <source>
        <dbReference type="Proteomes" id="UP001558652"/>
    </source>
</evidence>
<name>A0ABD0YGL5_9HEMI</name>
<feature type="coiled-coil region" evidence="3">
    <location>
        <begin position="1"/>
        <end position="28"/>
    </location>
</feature>
<keyword evidence="2" id="KW-0511">Multifunctional enzyme</keyword>
<dbReference type="InterPro" id="IPR041577">
    <property type="entry name" value="RT_RNaseH_2"/>
</dbReference>
<accession>A0ABD0YGL5</accession>
<dbReference type="Proteomes" id="UP001558652">
    <property type="component" value="Unassembled WGS sequence"/>
</dbReference>
<gene>
    <name evidence="7" type="ORF">AAG570_013207</name>
</gene>
<dbReference type="InterPro" id="IPR050951">
    <property type="entry name" value="Retrovirus_Pol_polyprotein"/>
</dbReference>
<evidence type="ECO:0000259" key="6">
    <source>
        <dbReference type="Pfam" id="PF17921"/>
    </source>
</evidence>
<feature type="region of interest" description="Disordered" evidence="4">
    <location>
        <begin position="40"/>
        <end position="69"/>
    </location>
</feature>
<keyword evidence="8" id="KW-1185">Reference proteome</keyword>
<dbReference type="EC" id="2.7.7.49" evidence="1"/>
<proteinExistence type="predicted"/>